<evidence type="ECO:0008006" key="4">
    <source>
        <dbReference type="Google" id="ProtNLM"/>
    </source>
</evidence>
<gene>
    <name evidence="2" type="ORF">GCM10007067_22470</name>
</gene>
<organism evidence="2 3">
    <name type="scientific">Cognatilysobacter bugurensis</name>
    <dbReference type="NCBI Taxonomy" id="543356"/>
    <lineage>
        <taxon>Bacteria</taxon>
        <taxon>Pseudomonadati</taxon>
        <taxon>Pseudomonadota</taxon>
        <taxon>Gammaproteobacteria</taxon>
        <taxon>Lysobacterales</taxon>
        <taxon>Lysobacteraceae</taxon>
        <taxon>Cognatilysobacter</taxon>
    </lineage>
</organism>
<evidence type="ECO:0000313" key="2">
    <source>
        <dbReference type="EMBL" id="GHA83842.1"/>
    </source>
</evidence>
<evidence type="ECO:0000313" key="3">
    <source>
        <dbReference type="Proteomes" id="UP000646426"/>
    </source>
</evidence>
<name>A0A918T106_9GAMM</name>
<feature type="chain" id="PRO_5038105152" description="VCBS repeat-containing protein" evidence="1">
    <location>
        <begin position="19"/>
        <end position="143"/>
    </location>
</feature>
<protein>
    <recommendedName>
        <fullName evidence="4">VCBS repeat-containing protein</fullName>
    </recommendedName>
</protein>
<dbReference type="Proteomes" id="UP000646426">
    <property type="component" value="Unassembled WGS sequence"/>
</dbReference>
<keyword evidence="3" id="KW-1185">Reference proteome</keyword>
<dbReference type="RefSeq" id="WP_189456551.1">
    <property type="nucleotide sequence ID" value="NZ_BMYD01000003.1"/>
</dbReference>
<evidence type="ECO:0000256" key="1">
    <source>
        <dbReference type="SAM" id="SignalP"/>
    </source>
</evidence>
<reference evidence="2" key="1">
    <citation type="journal article" date="2014" name="Int. J. Syst. Evol. Microbiol.">
        <title>Complete genome sequence of Corynebacterium casei LMG S-19264T (=DSM 44701T), isolated from a smear-ripened cheese.</title>
        <authorList>
            <consortium name="US DOE Joint Genome Institute (JGI-PGF)"/>
            <person name="Walter F."/>
            <person name="Albersmeier A."/>
            <person name="Kalinowski J."/>
            <person name="Ruckert C."/>
        </authorList>
    </citation>
    <scope>NUCLEOTIDE SEQUENCE</scope>
    <source>
        <strain evidence="2">KCTC 23077</strain>
    </source>
</reference>
<feature type="signal peptide" evidence="1">
    <location>
        <begin position="1"/>
        <end position="18"/>
    </location>
</feature>
<keyword evidence="1" id="KW-0732">Signal</keyword>
<comment type="caution">
    <text evidence="2">The sequence shown here is derived from an EMBL/GenBank/DDBJ whole genome shotgun (WGS) entry which is preliminary data.</text>
</comment>
<proteinExistence type="predicted"/>
<accession>A0A918T106</accession>
<reference evidence="2" key="2">
    <citation type="submission" date="2020-09" db="EMBL/GenBank/DDBJ databases">
        <authorList>
            <person name="Sun Q."/>
            <person name="Kim S."/>
        </authorList>
    </citation>
    <scope>NUCLEOTIDE SEQUENCE</scope>
    <source>
        <strain evidence="2">KCTC 23077</strain>
    </source>
</reference>
<dbReference type="EMBL" id="BMYD01000003">
    <property type="protein sequence ID" value="GHA83842.1"/>
    <property type="molecule type" value="Genomic_DNA"/>
</dbReference>
<dbReference type="AlphaFoldDB" id="A0A918T106"/>
<sequence>MRLSVGLFLLAAPFAALCAERSESNCRASLERAYSVYEMRPASTIRGDFNGDGQDDLAGLMDRKAQPIRLAIGVCLSGEDRPLLIPSQRGLTRIALTVRGSRHADLVTDMTGVFERDALSTTDEDGNTVSYILRAGTFARIAG</sequence>